<protein>
    <submittedName>
        <fullName evidence="1">Uncharacterized protein</fullName>
    </submittedName>
</protein>
<sequence length="223" mass="24671">MHRFSSILVNCLKTIMEHRDHFKEPDALGSSNDAEKFGVFAATTAINSGASMLKDKFYATHFGNATAASTVPKITYGLWGLRDCMVIGSSFILPDLFCGVLTRNTEMDRKTALTVSQLSCPIAAQFIAGPVQLLGLDIYNRPLRNLSFGAAVKERLIFQRTNFTSIVGARIARIAPAYGIGGIGNTYLRDKWKDQLLRKEMQRNWQSKSQLTMGSARRATISI</sequence>
<dbReference type="GO" id="GO:0005739">
    <property type="term" value="C:mitochondrion"/>
    <property type="evidence" value="ECO:0007669"/>
    <property type="project" value="TreeGrafter"/>
</dbReference>
<reference evidence="1" key="1">
    <citation type="submission" date="2021-01" db="EMBL/GenBank/DDBJ databases">
        <authorList>
            <person name="Corre E."/>
            <person name="Pelletier E."/>
            <person name="Niang G."/>
            <person name="Scheremetjew M."/>
            <person name="Finn R."/>
            <person name="Kale V."/>
            <person name="Holt S."/>
            <person name="Cochrane G."/>
            <person name="Meng A."/>
            <person name="Brown T."/>
            <person name="Cohen L."/>
        </authorList>
    </citation>
    <scope>NUCLEOTIDE SEQUENCE</scope>
    <source>
        <strain evidence="1">CCAP1064/1</strain>
    </source>
</reference>
<evidence type="ECO:0000313" key="1">
    <source>
        <dbReference type="EMBL" id="CAD8404600.1"/>
    </source>
</evidence>
<gene>
    <name evidence="1" type="ORF">PINE0816_LOCUS704</name>
</gene>
<dbReference type="PANTHER" id="PTHR37845:SF1">
    <property type="entry name" value="SEQUENCE ORPHAN"/>
    <property type="match status" value="1"/>
</dbReference>
<accession>A0A7S0G6D7</accession>
<proteinExistence type="predicted"/>
<name>A0A7S0G6D7_9STRA</name>
<organism evidence="1">
    <name type="scientific">Proboscia inermis</name>
    <dbReference type="NCBI Taxonomy" id="420281"/>
    <lineage>
        <taxon>Eukaryota</taxon>
        <taxon>Sar</taxon>
        <taxon>Stramenopiles</taxon>
        <taxon>Ochrophyta</taxon>
        <taxon>Bacillariophyta</taxon>
        <taxon>Coscinodiscophyceae</taxon>
        <taxon>Rhizosoleniophycidae</taxon>
        <taxon>Rhizosoleniales</taxon>
        <taxon>Rhizosoleniaceae</taxon>
        <taxon>Proboscia</taxon>
    </lineage>
</organism>
<dbReference type="InterPro" id="IPR038781">
    <property type="entry name" value="C365.16-ike"/>
</dbReference>
<dbReference type="AlphaFoldDB" id="A0A7S0G6D7"/>
<dbReference type="EMBL" id="HBEL01001505">
    <property type="protein sequence ID" value="CAD8404600.1"/>
    <property type="molecule type" value="Transcribed_RNA"/>
</dbReference>
<dbReference type="PANTHER" id="PTHR37845">
    <property type="entry name" value="SEQUENCE ORPHAN"/>
    <property type="match status" value="1"/>
</dbReference>